<proteinExistence type="predicted"/>
<dbReference type="RefSeq" id="WP_035368157.1">
    <property type="nucleotide sequence ID" value="NZ_LR215050.1"/>
</dbReference>
<keyword evidence="2" id="KW-1185">Reference proteome</keyword>
<dbReference type="STRING" id="1408416.GCA_000702765_00085"/>
<dbReference type="Gene3D" id="1.10.10.10">
    <property type="entry name" value="Winged helix-like DNA-binding domain superfamily/Winged helix DNA-binding domain"/>
    <property type="match status" value="1"/>
</dbReference>
<organism evidence="1 2">
    <name type="scientific">Acholeplasma hippikon</name>
    <dbReference type="NCBI Taxonomy" id="264636"/>
    <lineage>
        <taxon>Bacteria</taxon>
        <taxon>Bacillati</taxon>
        <taxon>Mycoplasmatota</taxon>
        <taxon>Mollicutes</taxon>
        <taxon>Acholeplasmatales</taxon>
        <taxon>Acholeplasmataceae</taxon>
        <taxon>Acholeplasma</taxon>
    </lineage>
</organism>
<dbReference type="Proteomes" id="UP000290909">
    <property type="component" value="Chromosome"/>
</dbReference>
<dbReference type="AlphaFoldDB" id="A0A449BJN2"/>
<dbReference type="EMBL" id="LR215050">
    <property type="protein sequence ID" value="VEU82659.1"/>
    <property type="molecule type" value="Genomic_DNA"/>
</dbReference>
<accession>A0A449BJN2</accession>
<dbReference type="KEGG" id="ahk:NCTC10172_00679"/>
<gene>
    <name evidence="1" type="primary">recX</name>
    <name evidence="1" type="ORF">NCTC10172_00679</name>
</gene>
<reference evidence="1 2" key="1">
    <citation type="submission" date="2019-01" db="EMBL/GenBank/DDBJ databases">
        <authorList>
            <consortium name="Pathogen Informatics"/>
        </authorList>
    </citation>
    <scope>NUCLEOTIDE SEQUENCE [LARGE SCALE GENOMIC DNA]</scope>
    <source>
        <strain evidence="1 2">NCTC10172</strain>
    </source>
</reference>
<dbReference type="InterPro" id="IPR036388">
    <property type="entry name" value="WH-like_DNA-bd_sf"/>
</dbReference>
<evidence type="ECO:0000313" key="2">
    <source>
        <dbReference type="Proteomes" id="UP000290909"/>
    </source>
</evidence>
<sequence length="190" mass="22985">MKIIEIKKLKKNYQITFDNFFKLIVDEDTVVKYRLVPNKEISDISIFEKEMELNKLYDKAVRYASYGKSENQMIKYLNEQGMDNTYEFIKRLKKDHLINDYQMINSLKRKGYSYLKLQEKLHYYDFDSDLIENALSSYDESKALDKEFAIGLKKYSKEQSYQKKQEKLYRYLISKGFNEEKVRSRMNILD</sequence>
<evidence type="ECO:0000313" key="1">
    <source>
        <dbReference type="EMBL" id="VEU82659.1"/>
    </source>
</evidence>
<protein>
    <submittedName>
        <fullName evidence="1">Regulatory protein recX</fullName>
    </submittedName>
</protein>
<name>A0A449BJN2_9MOLU</name>